<dbReference type="Pfam" id="PF00201">
    <property type="entry name" value="UDPGT"/>
    <property type="match status" value="1"/>
</dbReference>
<organism evidence="4 5">
    <name type="scientific">Leersia perrieri</name>
    <dbReference type="NCBI Taxonomy" id="77586"/>
    <lineage>
        <taxon>Eukaryota</taxon>
        <taxon>Viridiplantae</taxon>
        <taxon>Streptophyta</taxon>
        <taxon>Embryophyta</taxon>
        <taxon>Tracheophyta</taxon>
        <taxon>Spermatophyta</taxon>
        <taxon>Magnoliopsida</taxon>
        <taxon>Liliopsida</taxon>
        <taxon>Poales</taxon>
        <taxon>Poaceae</taxon>
        <taxon>BOP clade</taxon>
        <taxon>Oryzoideae</taxon>
        <taxon>Oryzeae</taxon>
        <taxon>Oryzinae</taxon>
        <taxon>Leersia</taxon>
    </lineage>
</organism>
<dbReference type="PANTHER" id="PTHR48047:SF8">
    <property type="entry name" value="FLAVONOL 3-O-GLUCOSYLTRANSFERASE UGT89B1"/>
    <property type="match status" value="1"/>
</dbReference>
<dbReference type="Gramene" id="LPERR08G06420.1">
    <property type="protein sequence ID" value="LPERR08G06420.1"/>
    <property type="gene ID" value="LPERR08G06420"/>
</dbReference>
<keyword evidence="5" id="KW-1185">Reference proteome</keyword>
<proteinExistence type="inferred from homology"/>
<dbReference type="InterPro" id="IPR058980">
    <property type="entry name" value="Glyco_transf_N"/>
</dbReference>
<dbReference type="CDD" id="cd03784">
    <property type="entry name" value="GT1_Gtf-like"/>
    <property type="match status" value="1"/>
</dbReference>
<dbReference type="Pfam" id="PF26168">
    <property type="entry name" value="Glyco_transf_N"/>
    <property type="match status" value="1"/>
</dbReference>
<evidence type="ECO:0000313" key="4">
    <source>
        <dbReference type="EnsemblPlants" id="LPERR08G06420.1"/>
    </source>
</evidence>
<sequence>MATHTRAGVQPHVLVVPFPAQGHMLALLDLAALLATRGDLTVTVAVTAGNASLLEPLLATCPTIGVATLPFPRPSPLLPPGCETEHTKDLSWHDFWMFVPTLAALRGPLLGWCEAQAQQSTRVTAVVSDLFTGWTRLVADEIGATHVTFSPCSALFLAIAPMTWPTEEEEEGHVSKEVEEAEQLFPVVAGDPVPGDEAYDEICQIILWSLENDVIVVNSFAAFEGEGAYLELKGSGSTSRRVFAVGPLSEAWPTRRDRGGKSVVSPAEVAAWLDGFSDGEVVYVSFGTQHALSTEQTARVADALTWSAAAFVWVIAAEATVPEGFEAATAGRGLVIHGWAPQVDILHHRAVGWFLMHCGMNAVLEAVSAGVAMLTWPMGADHYVNRRLLQEAGVAVHLAEGKDAVPDAGEMAKAIAVAVGNEGKPTRDRAARLGCRAAAAVAPGGNTGSTSTP</sequence>
<evidence type="ECO:0000256" key="2">
    <source>
        <dbReference type="ARBA" id="ARBA00022679"/>
    </source>
</evidence>
<reference evidence="4 5" key="1">
    <citation type="submission" date="2012-08" db="EMBL/GenBank/DDBJ databases">
        <title>Oryza genome evolution.</title>
        <authorList>
            <person name="Wing R.A."/>
        </authorList>
    </citation>
    <scope>NUCLEOTIDE SEQUENCE</scope>
</reference>
<dbReference type="EnsemblPlants" id="LPERR08G06420.1">
    <property type="protein sequence ID" value="LPERR08G06420.1"/>
    <property type="gene ID" value="LPERR08G06420"/>
</dbReference>
<dbReference type="FunFam" id="3.40.50.2000:FF:000060">
    <property type="entry name" value="Glycosyltransferase"/>
    <property type="match status" value="1"/>
</dbReference>
<accession>A0A0D9X5P7</accession>
<reference evidence="5" key="2">
    <citation type="submission" date="2013-12" db="EMBL/GenBank/DDBJ databases">
        <authorList>
            <person name="Yu Y."/>
            <person name="Lee S."/>
            <person name="de Baynast K."/>
            <person name="Wissotski M."/>
            <person name="Liu L."/>
            <person name="Talag J."/>
            <person name="Goicoechea J."/>
            <person name="Angelova A."/>
            <person name="Jetty R."/>
            <person name="Kudrna D."/>
            <person name="Golser W."/>
            <person name="Rivera L."/>
            <person name="Zhang J."/>
            <person name="Wing R."/>
        </authorList>
    </citation>
    <scope>NUCLEOTIDE SEQUENCE</scope>
</reference>
<reference evidence="4" key="3">
    <citation type="submission" date="2015-04" db="UniProtKB">
        <authorList>
            <consortium name="EnsemblPlants"/>
        </authorList>
    </citation>
    <scope>IDENTIFICATION</scope>
</reference>
<dbReference type="Proteomes" id="UP000032180">
    <property type="component" value="Chromosome 8"/>
</dbReference>
<dbReference type="AlphaFoldDB" id="A0A0D9X5P7"/>
<keyword evidence="2" id="KW-0808">Transferase</keyword>
<evidence type="ECO:0000313" key="5">
    <source>
        <dbReference type="Proteomes" id="UP000032180"/>
    </source>
</evidence>
<dbReference type="GO" id="GO:0035251">
    <property type="term" value="F:UDP-glucosyltransferase activity"/>
    <property type="evidence" value="ECO:0007669"/>
    <property type="project" value="TreeGrafter"/>
</dbReference>
<dbReference type="InterPro" id="IPR002213">
    <property type="entry name" value="UDP_glucos_trans"/>
</dbReference>
<evidence type="ECO:0000259" key="3">
    <source>
        <dbReference type="Pfam" id="PF26168"/>
    </source>
</evidence>
<dbReference type="Gene3D" id="3.40.50.2000">
    <property type="entry name" value="Glycogen Phosphorylase B"/>
    <property type="match status" value="2"/>
</dbReference>
<dbReference type="SUPFAM" id="SSF53756">
    <property type="entry name" value="UDP-Glycosyltransferase/glycogen phosphorylase"/>
    <property type="match status" value="1"/>
</dbReference>
<comment type="similarity">
    <text evidence="1">Belongs to the UDP-glycosyltransferase family.</text>
</comment>
<protein>
    <recommendedName>
        <fullName evidence="3">Glycosyltransferase N-terminal domain-containing protein</fullName>
    </recommendedName>
</protein>
<dbReference type="eggNOG" id="KOG1192">
    <property type="taxonomic scope" value="Eukaryota"/>
</dbReference>
<name>A0A0D9X5P7_9ORYZ</name>
<feature type="domain" description="Glycosyltransferase N-terminal" evidence="3">
    <location>
        <begin position="13"/>
        <end position="249"/>
    </location>
</feature>
<dbReference type="HOGENOM" id="CLU_001724_2_2_1"/>
<dbReference type="PANTHER" id="PTHR48047">
    <property type="entry name" value="GLYCOSYLTRANSFERASE"/>
    <property type="match status" value="1"/>
</dbReference>
<evidence type="ECO:0000256" key="1">
    <source>
        <dbReference type="ARBA" id="ARBA00009995"/>
    </source>
</evidence>